<evidence type="ECO:0000313" key="3">
    <source>
        <dbReference type="Proteomes" id="UP000293045"/>
    </source>
</evidence>
<organism evidence="2 3">
    <name type="scientific">Hamiltosporidium magnivora</name>
    <dbReference type="NCBI Taxonomy" id="148818"/>
    <lineage>
        <taxon>Eukaryota</taxon>
        <taxon>Fungi</taxon>
        <taxon>Fungi incertae sedis</taxon>
        <taxon>Microsporidia</taxon>
        <taxon>Dubosqiidae</taxon>
        <taxon>Hamiltosporidium</taxon>
    </lineage>
</organism>
<evidence type="ECO:0000313" key="2">
    <source>
        <dbReference type="EMBL" id="TBU04097.1"/>
    </source>
</evidence>
<protein>
    <submittedName>
        <fullName evidence="2">Uncharacterized protein</fullName>
    </submittedName>
</protein>
<dbReference type="AlphaFoldDB" id="A0A4Q9L8R1"/>
<keyword evidence="1" id="KW-0812">Transmembrane</keyword>
<dbReference type="EMBL" id="PIXR01000856">
    <property type="protein sequence ID" value="TBU04097.1"/>
    <property type="molecule type" value="Genomic_DNA"/>
</dbReference>
<keyword evidence="1" id="KW-0472">Membrane</keyword>
<dbReference type="VEuPathDB" id="MicrosporidiaDB:CWI36_0624p0020"/>
<name>A0A4Q9L8R1_9MICR</name>
<evidence type="ECO:0000256" key="1">
    <source>
        <dbReference type="SAM" id="Phobius"/>
    </source>
</evidence>
<feature type="transmembrane region" description="Helical" evidence="1">
    <location>
        <begin position="20"/>
        <end position="43"/>
    </location>
</feature>
<comment type="caution">
    <text evidence="2">The sequence shown here is derived from an EMBL/GenBank/DDBJ whole genome shotgun (WGS) entry which is preliminary data.</text>
</comment>
<gene>
    <name evidence="2" type="ORF">CWI39_0856p0010</name>
</gene>
<dbReference type="Proteomes" id="UP000293045">
    <property type="component" value="Unassembled WGS sequence"/>
</dbReference>
<reference evidence="2 3" key="1">
    <citation type="submission" date="2017-12" db="EMBL/GenBank/DDBJ databases">
        <authorList>
            <person name="Pombert J.-F."/>
            <person name="Haag K.L."/>
            <person name="Ebert D."/>
        </authorList>
    </citation>
    <scope>NUCLEOTIDE SEQUENCE [LARGE SCALE GENOMIC DNA]</scope>
    <source>
        <strain evidence="2">IL-BN-2</strain>
    </source>
</reference>
<keyword evidence="1" id="KW-1133">Transmembrane helix</keyword>
<dbReference type="VEuPathDB" id="MicrosporidiaDB:CWI39_0856p0010"/>
<proteinExistence type="predicted"/>
<accession>A0A4Q9L8R1</accession>
<sequence length="794" mass="95039">MSLYLYFGKRKEPGAKKSYLQTFVVLICFYFPLCFTTVSFFILNDQNTIYRLNAIDLTLEMSKIENKPMKYFIGEDIITRFENNILGYEFANGRTKYYNPNILTIPYENDILLSSNFIKTLFESKQTNINIFLKDVSHYSLVLFIKLIENPDIIVNQIRIQEFLDILIIISILDIKKSKERNDFLKELFKNFMFTMEEVNLTFDFEKFCESNHHKYIKKSILMDLLIFYFDFITFNDKSAESCMILSGNKYLRFNSCDILFNTYISYKKGTKRLYLRLNDISIKKIYKMLGIGYLLNTWRLLLCITEFDLLYLMFSEEYTNTKARKLFNDVTFHTNKLYSHFTENLIRLFSKKQLSVFSTNLKVLKLEFNSSADELKKILLLSKNLQKLTLCTKNFDFERLRLLVNFSLENPKVLCSIYSLNYEFRDIDFEFLNDIPNNCMFYADNFTNESKKLDIDIQYKQLVRLYRYSYDETSNFTTNFVHFEWSKYKYIELNYDSSSTPLKLDNSVFKSLSYMNTIKYFLLQNIVITDELLLFVLRSTTIVYFGIRTFIYTNDYRFISDGNIINQKLAAFDLINSYSPIHTSLLVYLKRFRNVEVLKLKNICINHTELCFREIFKDFSCKNLSENKIYLKSLKIITDIVDEKTTNYLDWLFNVYAFSDILSIYYYVYRMSRTEYLLLNKMAKIELLSIRINHKSDFIDFKMLFTDCNFFNTINFFSFHCKAIRKEDINILKKIKILKCLSLSCETIDYEIISCFKRKDFKTTKFEIYKPIRSERSAEINEYLDTEFKSNFS</sequence>